<dbReference type="InterPro" id="IPR036224">
    <property type="entry name" value="GINS_bundle-like_dom_sf"/>
</dbReference>
<evidence type="ECO:0000313" key="2">
    <source>
        <dbReference type="EMBL" id="WUR03421.1"/>
    </source>
</evidence>
<evidence type="ECO:0000259" key="1">
    <source>
        <dbReference type="Pfam" id="PF25005"/>
    </source>
</evidence>
<proteinExistence type="predicted"/>
<evidence type="ECO:0000313" key="3">
    <source>
        <dbReference type="Proteomes" id="UP001334084"/>
    </source>
</evidence>
<name>A0AAX4JC22_9MICR</name>
<accession>A0AAX4JC22</accession>
<dbReference type="PANTHER" id="PTHR12772">
    <property type="entry name" value="DNA REPLICATION COMPLEX GINS PROTEIN PSF2"/>
    <property type="match status" value="1"/>
</dbReference>
<dbReference type="AlphaFoldDB" id="A0AAX4JC22"/>
<dbReference type="InterPro" id="IPR007257">
    <property type="entry name" value="GINS_Psf2"/>
</dbReference>
<dbReference type="EMBL" id="CP142730">
    <property type="protein sequence ID" value="WUR03421.1"/>
    <property type="molecule type" value="Genomic_DNA"/>
</dbReference>
<dbReference type="GO" id="GO:0000727">
    <property type="term" value="P:double-strand break repair via break-induced replication"/>
    <property type="evidence" value="ECO:0007669"/>
    <property type="project" value="TreeGrafter"/>
</dbReference>
<dbReference type="Gene3D" id="1.20.58.1020">
    <property type="match status" value="1"/>
</dbReference>
<dbReference type="InterPro" id="IPR056784">
    <property type="entry name" value="PSF2_N"/>
</dbReference>
<dbReference type="KEGG" id="vnx:VNE69_05018"/>
<keyword evidence="3" id="KW-1185">Reference proteome</keyword>
<sequence>MLSPQELKFISTEELLEVEPTSFIPSLSLIHQSYSDLNPLSIINLPLFIALELKKSGLVQIRLPLVYSFEYLSKLLEDEISNQREYINIPSNIFSTGKLIIRHSYNCEKKEECIGLIDKLKETRFKKTLSGLGKMEGRALSLNNLTLFEWYEIKEILVKHMEERRKFI</sequence>
<reference evidence="2" key="1">
    <citation type="journal article" date="2024" name="BMC Genomics">
        <title>Functional annotation of a divergent genome using sequence and structure-based similarity.</title>
        <authorList>
            <person name="Svedberg D."/>
            <person name="Winiger R.R."/>
            <person name="Berg A."/>
            <person name="Sharma H."/>
            <person name="Tellgren-Roth C."/>
            <person name="Debrunner-Vossbrinck B.A."/>
            <person name="Vossbrinck C.R."/>
            <person name="Barandun J."/>
        </authorList>
    </citation>
    <scope>NUCLEOTIDE SEQUENCE</scope>
    <source>
        <strain evidence="2">Illinois isolate</strain>
    </source>
</reference>
<dbReference type="GO" id="GO:0000811">
    <property type="term" value="C:GINS complex"/>
    <property type="evidence" value="ECO:0007669"/>
    <property type="project" value="TreeGrafter"/>
</dbReference>
<dbReference type="Proteomes" id="UP001334084">
    <property type="component" value="Chromosome 5"/>
</dbReference>
<protein>
    <submittedName>
        <fullName evidence="2">DNA replication complex GINS protein (PSF2)</fullName>
    </submittedName>
</protein>
<organism evidence="2 3">
    <name type="scientific">Vairimorpha necatrix</name>
    <dbReference type="NCBI Taxonomy" id="6039"/>
    <lineage>
        <taxon>Eukaryota</taxon>
        <taxon>Fungi</taxon>
        <taxon>Fungi incertae sedis</taxon>
        <taxon>Microsporidia</taxon>
        <taxon>Nosematidae</taxon>
        <taxon>Vairimorpha</taxon>
    </lineage>
</organism>
<dbReference type="PANTHER" id="PTHR12772:SF0">
    <property type="entry name" value="DNA REPLICATION COMPLEX GINS PROTEIN PSF2"/>
    <property type="match status" value="1"/>
</dbReference>
<dbReference type="Pfam" id="PF25005">
    <property type="entry name" value="PSF2_N"/>
    <property type="match status" value="1"/>
</dbReference>
<dbReference type="GeneID" id="90541242"/>
<dbReference type="SUPFAM" id="SSF158573">
    <property type="entry name" value="GINS helical bundle-like"/>
    <property type="match status" value="1"/>
</dbReference>
<dbReference type="RefSeq" id="XP_065329566.1">
    <property type="nucleotide sequence ID" value="XM_065473494.1"/>
</dbReference>
<dbReference type="GO" id="GO:0006260">
    <property type="term" value="P:DNA replication"/>
    <property type="evidence" value="ECO:0007669"/>
    <property type="project" value="InterPro"/>
</dbReference>
<feature type="domain" description="DNA replication complex GINS protein PSF2 N-terminal" evidence="1">
    <location>
        <begin position="3"/>
        <end position="61"/>
    </location>
</feature>
<dbReference type="Gene3D" id="3.40.5.50">
    <property type="match status" value="1"/>
</dbReference>
<gene>
    <name evidence="2" type="ORF">VNE69_05018</name>
</gene>
<dbReference type="SUPFAM" id="SSF160059">
    <property type="entry name" value="PriA/YqbF domain"/>
    <property type="match status" value="1"/>
</dbReference>